<dbReference type="CDD" id="cd00167">
    <property type="entry name" value="SANT"/>
    <property type="match status" value="1"/>
</dbReference>
<dbReference type="InterPro" id="IPR017884">
    <property type="entry name" value="SANT_dom"/>
</dbReference>
<dbReference type="InterPro" id="IPR009057">
    <property type="entry name" value="Homeodomain-like_sf"/>
</dbReference>
<dbReference type="PANTHER" id="PTHR44042:SF67">
    <property type="entry name" value="MYB-LIKE PROTEIN I"/>
    <property type="match status" value="1"/>
</dbReference>
<dbReference type="InterPro" id="IPR017930">
    <property type="entry name" value="Myb_dom"/>
</dbReference>
<accession>A0A1V9ZGA4</accession>
<dbReference type="Proteomes" id="UP000243579">
    <property type="component" value="Unassembled WGS sequence"/>
</dbReference>
<dbReference type="NCBIfam" id="TIGR01557">
    <property type="entry name" value="myb_SHAQKYF"/>
    <property type="match status" value="1"/>
</dbReference>
<comment type="caution">
    <text evidence="8">The sequence shown here is derived from an EMBL/GenBank/DDBJ whole genome shotgun (WGS) entry which is preliminary data.</text>
</comment>
<evidence type="ECO:0000256" key="1">
    <source>
        <dbReference type="ARBA" id="ARBA00023015"/>
    </source>
</evidence>
<proteinExistence type="predicted"/>
<evidence type="ECO:0000256" key="4">
    <source>
        <dbReference type="SAM" id="MobiDB-lite"/>
    </source>
</evidence>
<reference evidence="8 9" key="1">
    <citation type="journal article" date="2014" name="Genome Biol. Evol.">
        <title>The secreted proteins of Achlya hypogyna and Thraustotheca clavata identify the ancestral oomycete secretome and reveal gene acquisitions by horizontal gene transfer.</title>
        <authorList>
            <person name="Misner I."/>
            <person name="Blouin N."/>
            <person name="Leonard G."/>
            <person name="Richards T.A."/>
            <person name="Lane C.E."/>
        </authorList>
    </citation>
    <scope>NUCLEOTIDE SEQUENCE [LARGE SCALE GENOMIC DNA]</scope>
    <source>
        <strain evidence="8 9">ATCC 48635</strain>
    </source>
</reference>
<organism evidence="8 9">
    <name type="scientific">Achlya hypogyna</name>
    <name type="common">Oomycete</name>
    <name type="synonym">Protoachlya hypogyna</name>
    <dbReference type="NCBI Taxonomy" id="1202772"/>
    <lineage>
        <taxon>Eukaryota</taxon>
        <taxon>Sar</taxon>
        <taxon>Stramenopiles</taxon>
        <taxon>Oomycota</taxon>
        <taxon>Saprolegniomycetes</taxon>
        <taxon>Saprolegniales</taxon>
        <taxon>Achlyaceae</taxon>
        <taxon>Achlya</taxon>
    </lineage>
</organism>
<dbReference type="SUPFAM" id="SSF46689">
    <property type="entry name" value="Homeodomain-like"/>
    <property type="match status" value="1"/>
</dbReference>
<feature type="region of interest" description="Disordered" evidence="4">
    <location>
        <begin position="57"/>
        <end position="81"/>
    </location>
</feature>
<dbReference type="PROSITE" id="PS51294">
    <property type="entry name" value="HTH_MYB"/>
    <property type="match status" value="1"/>
</dbReference>
<feature type="domain" description="HTH myb-type" evidence="7">
    <location>
        <begin position="75"/>
        <end position="129"/>
    </location>
</feature>
<feature type="compositionally biased region" description="Acidic residues" evidence="4">
    <location>
        <begin position="57"/>
        <end position="67"/>
    </location>
</feature>
<dbReference type="PROSITE" id="PS51293">
    <property type="entry name" value="SANT"/>
    <property type="match status" value="1"/>
</dbReference>
<evidence type="ECO:0000313" key="8">
    <source>
        <dbReference type="EMBL" id="OQR96951.1"/>
    </source>
</evidence>
<dbReference type="InterPro" id="IPR001005">
    <property type="entry name" value="SANT/Myb"/>
</dbReference>
<protein>
    <submittedName>
        <fullName evidence="8">Uncharacterized protein</fullName>
    </submittedName>
</protein>
<dbReference type="Pfam" id="PF00249">
    <property type="entry name" value="Myb_DNA-binding"/>
    <property type="match status" value="1"/>
</dbReference>
<dbReference type="STRING" id="1202772.A0A1V9ZGA4"/>
<dbReference type="PANTHER" id="PTHR44042">
    <property type="entry name" value="DUPLICATED HOMEODOMAIN-LIKE SUPERFAMILY PROTEIN-RELATED"/>
    <property type="match status" value="1"/>
</dbReference>
<dbReference type="AlphaFoldDB" id="A0A1V9ZGA4"/>
<dbReference type="PROSITE" id="PS50090">
    <property type="entry name" value="MYB_LIKE"/>
    <property type="match status" value="1"/>
</dbReference>
<sequence length="230" mass="25662">MLVFCPALDCFGVEWGCEVQHAFTATPRPPEPVDLETIQYPSPKADHGIISALLESDEDEDDGEGGSEDGSTKSNVETHTGRWTKKEHELFLEGLRRYGKSWKHIANLVVTRTLVQIRTHAQKYLQKQNKSKPFMLSRHPTAAYLQHTSHFIHSFPENDIDLLLEDDEDVSARAVAHLQPIAPSHLSKRRRIEAPIGPAYARSFPQAGLVHPLTSAGTLPLSPYGWLQGA</sequence>
<keyword evidence="1" id="KW-0805">Transcription regulation</keyword>
<dbReference type="SMART" id="SM00717">
    <property type="entry name" value="SANT"/>
    <property type="match status" value="1"/>
</dbReference>
<feature type="domain" description="SANT" evidence="6">
    <location>
        <begin position="78"/>
        <end position="132"/>
    </location>
</feature>
<keyword evidence="3" id="KW-0539">Nucleus</keyword>
<dbReference type="OrthoDB" id="118550at2759"/>
<evidence type="ECO:0000256" key="2">
    <source>
        <dbReference type="ARBA" id="ARBA00023163"/>
    </source>
</evidence>
<dbReference type="EMBL" id="JNBR01000124">
    <property type="protein sequence ID" value="OQR96951.1"/>
    <property type="molecule type" value="Genomic_DNA"/>
</dbReference>
<evidence type="ECO:0000259" key="6">
    <source>
        <dbReference type="PROSITE" id="PS51293"/>
    </source>
</evidence>
<evidence type="ECO:0000313" key="9">
    <source>
        <dbReference type="Proteomes" id="UP000243579"/>
    </source>
</evidence>
<evidence type="ECO:0000259" key="7">
    <source>
        <dbReference type="PROSITE" id="PS51294"/>
    </source>
</evidence>
<dbReference type="Gene3D" id="1.10.10.60">
    <property type="entry name" value="Homeodomain-like"/>
    <property type="match status" value="1"/>
</dbReference>
<keyword evidence="9" id="KW-1185">Reference proteome</keyword>
<dbReference type="GO" id="GO:0003677">
    <property type="term" value="F:DNA binding"/>
    <property type="evidence" value="ECO:0007669"/>
    <property type="project" value="InterPro"/>
</dbReference>
<feature type="domain" description="Myb-like" evidence="5">
    <location>
        <begin position="75"/>
        <end position="125"/>
    </location>
</feature>
<keyword evidence="2" id="KW-0804">Transcription</keyword>
<evidence type="ECO:0000256" key="3">
    <source>
        <dbReference type="ARBA" id="ARBA00023242"/>
    </source>
</evidence>
<evidence type="ECO:0000259" key="5">
    <source>
        <dbReference type="PROSITE" id="PS50090"/>
    </source>
</evidence>
<dbReference type="InterPro" id="IPR006447">
    <property type="entry name" value="Myb_dom_plants"/>
</dbReference>
<name>A0A1V9ZGA4_ACHHY</name>
<gene>
    <name evidence="8" type="ORF">ACHHYP_12953</name>
</gene>